<evidence type="ECO:0000313" key="4">
    <source>
        <dbReference type="EMBL" id="KAH7116600.1"/>
    </source>
</evidence>
<feature type="transmembrane region" description="Helical" evidence="1">
    <location>
        <begin position="296"/>
        <end position="315"/>
    </location>
</feature>
<accession>A0A9P9IEL3</accession>
<comment type="caution">
    <text evidence="4">The sequence shown here is derived from an EMBL/GenBank/DDBJ whole genome shotgun (WGS) entry which is preliminary data.</text>
</comment>
<dbReference type="PANTHER" id="PTHR35395">
    <property type="entry name" value="DUF6536 DOMAIN-CONTAINING PROTEIN"/>
    <property type="match status" value="1"/>
</dbReference>
<proteinExistence type="predicted"/>
<feature type="signal peptide" evidence="2">
    <location>
        <begin position="1"/>
        <end position="16"/>
    </location>
</feature>
<dbReference type="Proteomes" id="UP000717696">
    <property type="component" value="Unassembled WGS sequence"/>
</dbReference>
<keyword evidence="1" id="KW-0472">Membrane</keyword>
<dbReference type="PANTHER" id="PTHR35395:SF1">
    <property type="entry name" value="DUF6536 DOMAIN-CONTAINING PROTEIN"/>
    <property type="match status" value="1"/>
</dbReference>
<evidence type="ECO:0000313" key="5">
    <source>
        <dbReference type="Proteomes" id="UP000717696"/>
    </source>
</evidence>
<dbReference type="InterPro" id="IPR046623">
    <property type="entry name" value="DUF6536"/>
</dbReference>
<feature type="transmembrane region" description="Helical" evidence="1">
    <location>
        <begin position="389"/>
        <end position="410"/>
    </location>
</feature>
<feature type="chain" id="PRO_5040205741" description="DUF6536 domain-containing protein" evidence="2">
    <location>
        <begin position="17"/>
        <end position="418"/>
    </location>
</feature>
<protein>
    <recommendedName>
        <fullName evidence="3">DUF6536 domain-containing protein</fullName>
    </recommendedName>
</protein>
<dbReference type="OrthoDB" id="5429634at2759"/>
<dbReference type="EMBL" id="JAGMUU010000035">
    <property type="protein sequence ID" value="KAH7116600.1"/>
    <property type="molecule type" value="Genomic_DNA"/>
</dbReference>
<dbReference type="AlphaFoldDB" id="A0A9P9IEL3"/>
<organism evidence="4 5">
    <name type="scientific">Dactylonectria estremocensis</name>
    <dbReference type="NCBI Taxonomy" id="1079267"/>
    <lineage>
        <taxon>Eukaryota</taxon>
        <taxon>Fungi</taxon>
        <taxon>Dikarya</taxon>
        <taxon>Ascomycota</taxon>
        <taxon>Pezizomycotina</taxon>
        <taxon>Sordariomycetes</taxon>
        <taxon>Hypocreomycetidae</taxon>
        <taxon>Hypocreales</taxon>
        <taxon>Nectriaceae</taxon>
        <taxon>Dactylonectria</taxon>
    </lineage>
</organism>
<evidence type="ECO:0000256" key="1">
    <source>
        <dbReference type="SAM" id="Phobius"/>
    </source>
</evidence>
<gene>
    <name evidence="4" type="ORF">B0J13DRAFT_630231</name>
</gene>
<name>A0A9P9IEL3_9HYPO</name>
<evidence type="ECO:0000259" key="3">
    <source>
        <dbReference type="Pfam" id="PF20163"/>
    </source>
</evidence>
<keyword evidence="5" id="KW-1185">Reference proteome</keyword>
<keyword evidence="1" id="KW-1133">Transmembrane helix</keyword>
<evidence type="ECO:0000256" key="2">
    <source>
        <dbReference type="SAM" id="SignalP"/>
    </source>
</evidence>
<feature type="domain" description="DUF6536" evidence="3">
    <location>
        <begin position="2"/>
        <end position="101"/>
    </location>
</feature>
<dbReference type="Pfam" id="PF20163">
    <property type="entry name" value="DUF6536"/>
    <property type="match status" value="1"/>
</dbReference>
<sequence length="418" mass="47348">MILHVGLNAIAALALASSNLFMQLLCSPTRANVDEAHRRGHSLEIGVQSIKNLWFLSAPKIVLWLMLGASSVPLHLFFNASVTESKASTDFQVIIASESFLNGVPFSAPGAGAARYRLLPMDLLNYNEFLDEIAANATEWKKMDLQKCLSIYDSLGKSLSAYRQLVMVAYNEGEAKTKGWNTTAMIDFEWSDFDDASTGTGLLNETNSIWLVKSFERTDESVGKRHNNQAQMDPEDFAEHDKNDWVHYRIGLDSDTGFITPDKSFFSLSVPRLEVDYCLSEPFVAPCEVLVQNNTLLVVCIFCLAKSVFCLASIIRFRRYNPLITPGDAVESFITRPDPTTKNICWVTRRPKPFKKPSHRLAWFGSRSWAQGPRQWKTKPRRLGSVVPWEIWIGSYLYICYMLGVAIWHLDEWWLSQP</sequence>
<keyword evidence="2" id="KW-0732">Signal</keyword>
<keyword evidence="1" id="KW-0812">Transmembrane</keyword>
<reference evidence="4" key="1">
    <citation type="journal article" date="2021" name="Nat. Commun.">
        <title>Genetic determinants of endophytism in the Arabidopsis root mycobiome.</title>
        <authorList>
            <person name="Mesny F."/>
            <person name="Miyauchi S."/>
            <person name="Thiergart T."/>
            <person name="Pickel B."/>
            <person name="Atanasova L."/>
            <person name="Karlsson M."/>
            <person name="Huettel B."/>
            <person name="Barry K.W."/>
            <person name="Haridas S."/>
            <person name="Chen C."/>
            <person name="Bauer D."/>
            <person name="Andreopoulos W."/>
            <person name="Pangilinan J."/>
            <person name="LaButti K."/>
            <person name="Riley R."/>
            <person name="Lipzen A."/>
            <person name="Clum A."/>
            <person name="Drula E."/>
            <person name="Henrissat B."/>
            <person name="Kohler A."/>
            <person name="Grigoriev I.V."/>
            <person name="Martin F.M."/>
            <person name="Hacquard S."/>
        </authorList>
    </citation>
    <scope>NUCLEOTIDE SEQUENCE</scope>
    <source>
        <strain evidence="4">MPI-CAGE-AT-0021</strain>
    </source>
</reference>